<feature type="coiled-coil region" evidence="1">
    <location>
        <begin position="172"/>
        <end position="199"/>
    </location>
</feature>
<feature type="coiled-coil region" evidence="1">
    <location>
        <begin position="309"/>
        <end position="340"/>
    </location>
</feature>
<dbReference type="VEuPathDB" id="TriTrypDB:BSAL_56905"/>
<accession>A0A0S4INL7</accession>
<protein>
    <submittedName>
        <fullName evidence="2">Uncharacterized protein</fullName>
    </submittedName>
</protein>
<dbReference type="EMBL" id="CYKH01000206">
    <property type="protein sequence ID" value="CUE87059.1"/>
    <property type="molecule type" value="Genomic_DNA"/>
</dbReference>
<dbReference type="AlphaFoldDB" id="A0A0S4INL7"/>
<evidence type="ECO:0000313" key="3">
    <source>
        <dbReference type="Proteomes" id="UP000051952"/>
    </source>
</evidence>
<sequence>MAAPPAEMGKTALLVRMNELQSENYSLRSRLQSTVEELRVAQRAAQKKAGGTQAAASSSPPAVARRAASVEVVSCTIDKEVQTVAAGPVSNNEQLYLQKISKLQHELQIRGDKIAALESGSRLGVNAEHVAKSAHAVESELARVQAHNTALEAALHRAQAVEALDASSSDVLRELRAELAHVLEQRASLQAKADALGRENHQQRVALGLERQQSTAGPSPPVGSHALVAAAAAAEESAQNELSQARTLFRFAEESAQNELSQARTLFRLYGKQWSTEELERLLHQDESFEVDKRLHDQHQHANAPLLHIEQTLHANQQLRDELSNTKDDLMLAHQKIEELSVTVQLHAKYQDLHVSKSAEIAASESAQQAASEIAFLCDTLAAMKAETEYLNRKLSGVVGERDTALAAFEELRLRSDQLLHGCEEIA</sequence>
<feature type="non-terminal residue" evidence="2">
    <location>
        <position position="427"/>
    </location>
</feature>
<proteinExistence type="predicted"/>
<reference evidence="3" key="1">
    <citation type="submission" date="2015-09" db="EMBL/GenBank/DDBJ databases">
        <authorList>
            <consortium name="Pathogen Informatics"/>
        </authorList>
    </citation>
    <scope>NUCLEOTIDE SEQUENCE [LARGE SCALE GENOMIC DNA]</scope>
    <source>
        <strain evidence="3">Lake Konstanz</strain>
    </source>
</reference>
<organism evidence="2 3">
    <name type="scientific">Bodo saltans</name>
    <name type="common">Flagellated protozoan</name>
    <dbReference type="NCBI Taxonomy" id="75058"/>
    <lineage>
        <taxon>Eukaryota</taxon>
        <taxon>Discoba</taxon>
        <taxon>Euglenozoa</taxon>
        <taxon>Kinetoplastea</taxon>
        <taxon>Metakinetoplastina</taxon>
        <taxon>Eubodonida</taxon>
        <taxon>Bodonidae</taxon>
        <taxon>Bodo</taxon>
    </lineage>
</organism>
<evidence type="ECO:0000256" key="1">
    <source>
        <dbReference type="SAM" id="Coils"/>
    </source>
</evidence>
<keyword evidence="1" id="KW-0175">Coiled coil</keyword>
<evidence type="ECO:0000313" key="2">
    <source>
        <dbReference type="EMBL" id="CUE87059.1"/>
    </source>
</evidence>
<name>A0A0S4INL7_BODSA</name>
<keyword evidence="3" id="KW-1185">Reference proteome</keyword>
<dbReference type="Proteomes" id="UP000051952">
    <property type="component" value="Unassembled WGS sequence"/>
</dbReference>
<gene>
    <name evidence="2" type="ORF">BSAL_56905</name>
</gene>